<evidence type="ECO:0000256" key="4">
    <source>
        <dbReference type="ARBA" id="ARBA00022553"/>
    </source>
</evidence>
<evidence type="ECO:0000256" key="2">
    <source>
        <dbReference type="ARBA" id="ARBA00004370"/>
    </source>
</evidence>
<proteinExistence type="predicted"/>
<dbReference type="InterPro" id="IPR013727">
    <property type="entry name" value="2CSK_N"/>
</dbReference>
<dbReference type="PRINTS" id="PR00344">
    <property type="entry name" value="BCTRLSENSOR"/>
</dbReference>
<dbReference type="SMART" id="SM00388">
    <property type="entry name" value="HisKA"/>
    <property type="match status" value="1"/>
</dbReference>
<dbReference type="PANTHER" id="PTHR45436:SF1">
    <property type="entry name" value="SENSOR PROTEIN QSEC"/>
    <property type="match status" value="1"/>
</dbReference>
<dbReference type="InterPro" id="IPR003594">
    <property type="entry name" value="HATPase_dom"/>
</dbReference>
<organism evidence="12">
    <name type="scientific">mine drainage metagenome</name>
    <dbReference type="NCBI Taxonomy" id="410659"/>
    <lineage>
        <taxon>unclassified sequences</taxon>
        <taxon>metagenomes</taxon>
        <taxon>ecological metagenomes</taxon>
    </lineage>
</organism>
<evidence type="ECO:0000256" key="9">
    <source>
        <dbReference type="ARBA" id="ARBA00023136"/>
    </source>
</evidence>
<dbReference type="AlphaFoldDB" id="A0A1J5S8Z1"/>
<dbReference type="PANTHER" id="PTHR45436">
    <property type="entry name" value="SENSOR HISTIDINE KINASE YKOH"/>
    <property type="match status" value="1"/>
</dbReference>
<gene>
    <name evidence="12" type="primary">qseC_9</name>
    <name evidence="12" type="ORF">GALL_132800</name>
</gene>
<dbReference type="Gene3D" id="3.30.565.10">
    <property type="entry name" value="Histidine kinase-like ATPase, C-terminal domain"/>
    <property type="match status" value="1"/>
</dbReference>
<dbReference type="CDD" id="cd00082">
    <property type="entry name" value="HisKA"/>
    <property type="match status" value="1"/>
</dbReference>
<dbReference type="Pfam" id="PF08521">
    <property type="entry name" value="2CSK_N"/>
    <property type="match status" value="1"/>
</dbReference>
<evidence type="ECO:0000256" key="5">
    <source>
        <dbReference type="ARBA" id="ARBA00022679"/>
    </source>
</evidence>
<dbReference type="InterPro" id="IPR036097">
    <property type="entry name" value="HisK_dim/P_sf"/>
</dbReference>
<dbReference type="SUPFAM" id="SSF55874">
    <property type="entry name" value="ATPase domain of HSP90 chaperone/DNA topoisomerase II/histidine kinase"/>
    <property type="match status" value="1"/>
</dbReference>
<evidence type="ECO:0000256" key="1">
    <source>
        <dbReference type="ARBA" id="ARBA00000085"/>
    </source>
</evidence>
<name>A0A1J5S8Z1_9ZZZZ</name>
<keyword evidence="4" id="KW-0597">Phosphoprotein</keyword>
<evidence type="ECO:0000256" key="6">
    <source>
        <dbReference type="ARBA" id="ARBA00022692"/>
    </source>
</evidence>
<dbReference type="SUPFAM" id="SSF47384">
    <property type="entry name" value="Homodimeric domain of signal transducing histidine kinase"/>
    <property type="match status" value="1"/>
</dbReference>
<evidence type="ECO:0000256" key="10">
    <source>
        <dbReference type="SAM" id="Phobius"/>
    </source>
</evidence>
<dbReference type="Pfam" id="PF00512">
    <property type="entry name" value="HisKA"/>
    <property type="match status" value="1"/>
</dbReference>
<dbReference type="InterPro" id="IPR050428">
    <property type="entry name" value="TCS_sensor_his_kinase"/>
</dbReference>
<accession>A0A1J5S8Z1</accession>
<dbReference type="GO" id="GO:0005886">
    <property type="term" value="C:plasma membrane"/>
    <property type="evidence" value="ECO:0007669"/>
    <property type="project" value="TreeGrafter"/>
</dbReference>
<reference evidence="12" key="1">
    <citation type="submission" date="2016-10" db="EMBL/GenBank/DDBJ databases">
        <title>Sequence of Gallionella enrichment culture.</title>
        <authorList>
            <person name="Poehlein A."/>
            <person name="Muehling M."/>
            <person name="Daniel R."/>
        </authorList>
    </citation>
    <scope>NUCLEOTIDE SEQUENCE</scope>
</reference>
<evidence type="ECO:0000256" key="8">
    <source>
        <dbReference type="ARBA" id="ARBA00022989"/>
    </source>
</evidence>
<dbReference type="Gene3D" id="1.10.287.130">
    <property type="match status" value="1"/>
</dbReference>
<comment type="subcellular location">
    <subcellularLocation>
        <location evidence="2">Membrane</location>
    </subcellularLocation>
</comment>
<dbReference type="Pfam" id="PF02518">
    <property type="entry name" value="HATPase_c"/>
    <property type="match status" value="1"/>
</dbReference>
<dbReference type="InterPro" id="IPR003661">
    <property type="entry name" value="HisK_dim/P_dom"/>
</dbReference>
<dbReference type="GO" id="GO:0000155">
    <property type="term" value="F:phosphorelay sensor kinase activity"/>
    <property type="evidence" value="ECO:0007669"/>
    <property type="project" value="InterPro"/>
</dbReference>
<keyword evidence="9 10" id="KW-0472">Membrane</keyword>
<keyword evidence="6 10" id="KW-0812">Transmembrane</keyword>
<evidence type="ECO:0000313" key="12">
    <source>
        <dbReference type="EMBL" id="OIR04610.1"/>
    </source>
</evidence>
<keyword evidence="7" id="KW-0418">Kinase</keyword>
<comment type="catalytic activity">
    <reaction evidence="1">
        <text>ATP + protein L-histidine = ADP + protein N-phospho-L-histidine.</text>
        <dbReference type="EC" id="2.7.13.3"/>
    </reaction>
</comment>
<keyword evidence="8 10" id="KW-1133">Transmembrane helix</keyword>
<dbReference type="InterPro" id="IPR005467">
    <property type="entry name" value="His_kinase_dom"/>
</dbReference>
<dbReference type="PROSITE" id="PS50109">
    <property type="entry name" value="HIS_KIN"/>
    <property type="match status" value="1"/>
</dbReference>
<dbReference type="CDD" id="cd00075">
    <property type="entry name" value="HATPase"/>
    <property type="match status" value="1"/>
</dbReference>
<protein>
    <recommendedName>
        <fullName evidence="3">histidine kinase</fullName>
        <ecNumber evidence="3">2.7.13.3</ecNumber>
    </recommendedName>
</protein>
<dbReference type="EMBL" id="MLJW01000056">
    <property type="protein sequence ID" value="OIR04610.1"/>
    <property type="molecule type" value="Genomic_DNA"/>
</dbReference>
<comment type="caution">
    <text evidence="12">The sequence shown here is derived from an EMBL/GenBank/DDBJ whole genome shotgun (WGS) entry which is preliminary data.</text>
</comment>
<sequence>MIHIKTNSIRQKLLNWLLILLLPLLLLSAGSAYYLANYFANLAYDRALFRTALALADQIEVTDGEMVVDLPDSTLNLIEYDRYDWIYYQIQDPNHHVVIGEEKLFLPQPMPKVGEHLYYNVKLDDKSLRVVAFNFPLADLHAKGSAMILIGETTIKRNKMASDIIAIMLIPQVLLIVLVTLLVNVGIRRGLVSLEKLKNLIMRRLPTDTHPLEEHDAPLELQPLLHAMNDLLVKVKRAVDERQQFIANAAHQLKTPLAGLKIQAEAALREDDMDSVHHALQQISAGSDNLGRLTNQLLSLARAEPGGNHAQAFEPVDLVQLMTEVAVEWVPKALDKSIDLGVSCDLQQLYIRGNVTLLQELLNNLIDNAIRYNSVGSKVTISLTVTKDEAVLTVRDNGSGIALNEQQKVFERFYRVLGTSESGCGLGLAIVREIAHQHQARVELGYSDTQQSKGTAVSVIFKLIED</sequence>
<feature type="transmembrane region" description="Helical" evidence="10">
    <location>
        <begin position="164"/>
        <end position="187"/>
    </location>
</feature>
<dbReference type="SMART" id="SM00387">
    <property type="entry name" value="HATPase_c"/>
    <property type="match status" value="1"/>
</dbReference>
<keyword evidence="5 12" id="KW-0808">Transferase</keyword>
<evidence type="ECO:0000256" key="3">
    <source>
        <dbReference type="ARBA" id="ARBA00012438"/>
    </source>
</evidence>
<dbReference type="InterPro" id="IPR036890">
    <property type="entry name" value="HATPase_C_sf"/>
</dbReference>
<feature type="domain" description="Histidine kinase" evidence="11">
    <location>
        <begin position="248"/>
        <end position="465"/>
    </location>
</feature>
<evidence type="ECO:0000256" key="7">
    <source>
        <dbReference type="ARBA" id="ARBA00022777"/>
    </source>
</evidence>
<evidence type="ECO:0000259" key="11">
    <source>
        <dbReference type="PROSITE" id="PS50109"/>
    </source>
</evidence>
<dbReference type="EC" id="2.7.13.3" evidence="3"/>
<dbReference type="InterPro" id="IPR004358">
    <property type="entry name" value="Sig_transdc_His_kin-like_C"/>
</dbReference>